<evidence type="ECO:0008006" key="3">
    <source>
        <dbReference type="Google" id="ProtNLM"/>
    </source>
</evidence>
<keyword evidence="2" id="KW-1185">Reference proteome</keyword>
<reference evidence="1 2" key="1">
    <citation type="journal article" date="2015" name="Genome Biol. Evol.">
        <title>Phylogenomic analyses indicate that early fungi evolved digesting cell walls of algal ancestors of land plants.</title>
        <authorList>
            <person name="Chang Y."/>
            <person name="Wang S."/>
            <person name="Sekimoto S."/>
            <person name="Aerts A.L."/>
            <person name="Choi C."/>
            <person name="Clum A."/>
            <person name="LaButti K.M."/>
            <person name="Lindquist E.A."/>
            <person name="Yee Ngan C."/>
            <person name="Ohm R.A."/>
            <person name="Salamov A.A."/>
            <person name="Grigoriev I.V."/>
            <person name="Spatafora J.W."/>
            <person name="Berbee M.L."/>
        </authorList>
    </citation>
    <scope>NUCLEOTIDE SEQUENCE [LARGE SCALE GENOMIC DNA]</scope>
    <source>
        <strain evidence="1 2">JEL478</strain>
    </source>
</reference>
<gene>
    <name evidence="1" type="ORF">M427DRAFT_32259</name>
</gene>
<proteinExistence type="predicted"/>
<evidence type="ECO:0000313" key="1">
    <source>
        <dbReference type="EMBL" id="KXS15570.1"/>
    </source>
</evidence>
<organism evidence="1 2">
    <name type="scientific">Gonapodya prolifera (strain JEL478)</name>
    <name type="common">Monoblepharis prolifera</name>
    <dbReference type="NCBI Taxonomy" id="1344416"/>
    <lineage>
        <taxon>Eukaryota</taxon>
        <taxon>Fungi</taxon>
        <taxon>Fungi incertae sedis</taxon>
        <taxon>Chytridiomycota</taxon>
        <taxon>Chytridiomycota incertae sedis</taxon>
        <taxon>Monoblepharidomycetes</taxon>
        <taxon>Monoblepharidales</taxon>
        <taxon>Gonapodyaceae</taxon>
        <taxon>Gonapodya</taxon>
    </lineage>
</organism>
<name>A0A139AFN7_GONPJ</name>
<accession>A0A139AFN7</accession>
<sequence>MATQPTLPSELIHSVLTHLPLSDVLRVLFASVGLRGIALPVARRKIRDRCAACEGGQLGRELSTVFERQPWWGRRGLGRFVAASLNEPDVGVGNGGNSSGPPGSAPVAPLPPHLLPPALALVVWDIIRVWRFGGGDRLISAWSSLPPPQTFERGWRVFAPFLSGLNLPLTALTRIISFMADESANAGVGLSGRSTARLRESVADLSGTLADTNLSEEAIRYVWWNHSSTPLSTPPLRFLGHSSTIFPGHTPPDRLIPSLIWLGGVSGQMGFVVPGVVVANMGWARGTVSSVAKSFCSEIIADVRRKKRTKRAGADQIAQFVTGLAYENIAGSLGRTLSATDLWGIAASILTILLEPAPPTSRMFRPATDHSSLIPVPDAVVKDGGVDKEMAIAVFDGYPANVQRAIERLHPELHSKLIPL</sequence>
<dbReference type="Proteomes" id="UP000070544">
    <property type="component" value="Unassembled WGS sequence"/>
</dbReference>
<dbReference type="OrthoDB" id="413008at2759"/>
<dbReference type="AlphaFoldDB" id="A0A139AFN7"/>
<evidence type="ECO:0000313" key="2">
    <source>
        <dbReference type="Proteomes" id="UP000070544"/>
    </source>
</evidence>
<protein>
    <recommendedName>
        <fullName evidence="3">F-box domain-containing protein</fullName>
    </recommendedName>
</protein>
<dbReference type="EMBL" id="KQ965761">
    <property type="protein sequence ID" value="KXS15570.1"/>
    <property type="molecule type" value="Genomic_DNA"/>
</dbReference>